<comment type="caution">
    <text evidence="2">The sequence shown here is derived from an EMBL/GenBank/DDBJ whole genome shotgun (WGS) entry which is preliminary data.</text>
</comment>
<evidence type="ECO:0000313" key="3">
    <source>
        <dbReference type="Proteomes" id="UP001168821"/>
    </source>
</evidence>
<keyword evidence="3" id="KW-1185">Reference proteome</keyword>
<evidence type="ECO:0000313" key="2">
    <source>
        <dbReference type="EMBL" id="KAJ3657439.1"/>
    </source>
</evidence>
<organism evidence="2 3">
    <name type="scientific">Zophobas morio</name>
    <dbReference type="NCBI Taxonomy" id="2755281"/>
    <lineage>
        <taxon>Eukaryota</taxon>
        <taxon>Metazoa</taxon>
        <taxon>Ecdysozoa</taxon>
        <taxon>Arthropoda</taxon>
        <taxon>Hexapoda</taxon>
        <taxon>Insecta</taxon>
        <taxon>Pterygota</taxon>
        <taxon>Neoptera</taxon>
        <taxon>Endopterygota</taxon>
        <taxon>Coleoptera</taxon>
        <taxon>Polyphaga</taxon>
        <taxon>Cucujiformia</taxon>
        <taxon>Tenebrionidae</taxon>
        <taxon>Zophobas</taxon>
    </lineage>
</organism>
<reference evidence="2" key="1">
    <citation type="journal article" date="2023" name="G3 (Bethesda)">
        <title>Whole genome assemblies of Zophobas morio and Tenebrio molitor.</title>
        <authorList>
            <person name="Kaur S."/>
            <person name="Stinson S.A."/>
            <person name="diCenzo G.C."/>
        </authorList>
    </citation>
    <scope>NUCLEOTIDE SEQUENCE</scope>
    <source>
        <strain evidence="2">QUZm001</strain>
    </source>
</reference>
<feature type="compositionally biased region" description="Basic residues" evidence="1">
    <location>
        <begin position="78"/>
        <end position="89"/>
    </location>
</feature>
<proteinExistence type="predicted"/>
<dbReference type="Proteomes" id="UP001168821">
    <property type="component" value="Unassembled WGS sequence"/>
</dbReference>
<protein>
    <submittedName>
        <fullName evidence="2">Uncharacterized protein</fullName>
    </submittedName>
</protein>
<name>A0AA38IM78_9CUCU</name>
<gene>
    <name evidence="2" type="ORF">Zmor_009242</name>
</gene>
<accession>A0AA38IM78</accession>
<sequence>MISARYFLERLVFGCRQCEREVREGPLVQCPLELHVAVGSKESGHLSEPPAPVSRLSPPDEKTKFIANSGMSTDKAAPRRRLGGRRRPRWSALPHDAATWDKRIPMHSETGRLFGGTRS</sequence>
<dbReference type="AlphaFoldDB" id="A0AA38IM78"/>
<evidence type="ECO:0000256" key="1">
    <source>
        <dbReference type="SAM" id="MobiDB-lite"/>
    </source>
</evidence>
<feature type="region of interest" description="Disordered" evidence="1">
    <location>
        <begin position="41"/>
        <end position="96"/>
    </location>
</feature>
<dbReference type="EMBL" id="JALNTZ010000003">
    <property type="protein sequence ID" value="KAJ3657439.1"/>
    <property type="molecule type" value="Genomic_DNA"/>
</dbReference>